<organism evidence="1">
    <name type="scientific">marine metagenome</name>
    <dbReference type="NCBI Taxonomy" id="408172"/>
    <lineage>
        <taxon>unclassified sequences</taxon>
        <taxon>metagenomes</taxon>
        <taxon>ecological metagenomes</taxon>
    </lineage>
</organism>
<dbReference type="AlphaFoldDB" id="A0A381V899"/>
<protein>
    <submittedName>
        <fullName evidence="1">Uncharacterized protein</fullName>
    </submittedName>
</protein>
<dbReference type="EMBL" id="UINC01008123">
    <property type="protein sequence ID" value="SVA36616.1"/>
    <property type="molecule type" value="Genomic_DNA"/>
</dbReference>
<evidence type="ECO:0000313" key="1">
    <source>
        <dbReference type="EMBL" id="SVA36616.1"/>
    </source>
</evidence>
<accession>A0A381V899</accession>
<reference evidence="1" key="1">
    <citation type="submission" date="2018-05" db="EMBL/GenBank/DDBJ databases">
        <authorList>
            <person name="Lanie J.A."/>
            <person name="Ng W.-L."/>
            <person name="Kazmierczak K.M."/>
            <person name="Andrzejewski T.M."/>
            <person name="Davidsen T.M."/>
            <person name="Wayne K.J."/>
            <person name="Tettelin H."/>
            <person name="Glass J.I."/>
            <person name="Rusch D."/>
            <person name="Podicherti R."/>
            <person name="Tsui H.-C.T."/>
            <person name="Winkler M.E."/>
        </authorList>
    </citation>
    <scope>NUCLEOTIDE SEQUENCE</scope>
</reference>
<name>A0A381V899_9ZZZZ</name>
<proteinExistence type="predicted"/>
<sequence>MEYIFHIFFSLIFVEPHELFKAAMLNLREILTITHK</sequence>
<gene>
    <name evidence="1" type="ORF">METZ01_LOCUS89470</name>
</gene>